<dbReference type="Gene3D" id="3.20.20.140">
    <property type="entry name" value="Metal-dependent hydrolases"/>
    <property type="match status" value="1"/>
</dbReference>
<keyword evidence="3" id="KW-1185">Reference proteome</keyword>
<dbReference type="InterPro" id="IPR011059">
    <property type="entry name" value="Metal-dep_hydrolase_composite"/>
</dbReference>
<dbReference type="InterPro" id="IPR032466">
    <property type="entry name" value="Metal_Hydrolase"/>
</dbReference>
<dbReference type="SUPFAM" id="SSF51556">
    <property type="entry name" value="Metallo-dependent hydrolases"/>
    <property type="match status" value="1"/>
</dbReference>
<dbReference type="CDD" id="cd01300">
    <property type="entry name" value="YtcJ_like"/>
    <property type="match status" value="1"/>
</dbReference>
<reference evidence="2 3" key="1">
    <citation type="submission" date="2016-10" db="EMBL/GenBank/DDBJ databases">
        <authorList>
            <person name="de Groot N.N."/>
        </authorList>
    </citation>
    <scope>NUCLEOTIDE SEQUENCE [LARGE SCALE GENOMIC DNA]</scope>
    <source>
        <strain evidence="3">P4-7,KCTC 19426,CECT 7604</strain>
    </source>
</reference>
<dbReference type="GO" id="GO:0016810">
    <property type="term" value="F:hydrolase activity, acting on carbon-nitrogen (but not peptide) bonds"/>
    <property type="evidence" value="ECO:0007669"/>
    <property type="project" value="InterPro"/>
</dbReference>
<organism evidence="2 3">
    <name type="scientific">Nakamurella panacisegetis</name>
    <dbReference type="NCBI Taxonomy" id="1090615"/>
    <lineage>
        <taxon>Bacteria</taxon>
        <taxon>Bacillati</taxon>
        <taxon>Actinomycetota</taxon>
        <taxon>Actinomycetes</taxon>
        <taxon>Nakamurellales</taxon>
        <taxon>Nakamurellaceae</taxon>
        <taxon>Nakamurella</taxon>
    </lineage>
</organism>
<protein>
    <recommendedName>
        <fullName evidence="1">Amidohydrolase 3 domain-containing protein</fullName>
    </recommendedName>
</protein>
<name>A0A1H0L3P4_9ACTN</name>
<dbReference type="Gene3D" id="3.10.310.70">
    <property type="match status" value="1"/>
</dbReference>
<dbReference type="EMBL" id="LT629710">
    <property type="protein sequence ID" value="SDO62838.1"/>
    <property type="molecule type" value="Genomic_DNA"/>
</dbReference>
<dbReference type="InterPro" id="IPR013108">
    <property type="entry name" value="Amidohydro_3"/>
</dbReference>
<dbReference type="Proteomes" id="UP000198741">
    <property type="component" value="Chromosome I"/>
</dbReference>
<dbReference type="AlphaFoldDB" id="A0A1H0L3P4"/>
<accession>A0A1H0L3P4</accession>
<sequence length="540" mass="57648">MQLKGQSGMTSVHFVGGLIWSPADQPTPVAQELLVTDGRIAAVGAHLSAPSDVERVDLVGGTLIPAFGDGHVHPRQAGLEGLFAPIRGTSIAAVLDGVRTWAAEHPDAEWVYGGGFDLALTPDGVFDAHWLDDVVPDRPVVLRGTEYHTMWCNSLALERAGITAQTPEPHDGEIVRRPDGTPIGTLREWGATAYVFAVLPPPEPAAQVQAIDEATAHCAAAGLTWLQDAWVEPAEVSAYLDAARSGALRIAVNLALRVDPAAWPDQVDEFRTLRGQVRSAGFGQLTAQTVKFFVDGVIEAGTAAMLEPYLDCPHSHGMPNWSRDALIDAVRAFSAVGFQVHLHAIGDAAVRDTLDAIEAAADVIAAGDLRPVIAHLQVIDPTDLDRLAELGVFACFQPLWAQPDPMQEVLTVPRIGPERAALQYPIRTVLESGASVTFGSDWPVTDVEPLAGLVTAVTRQTPSGEPADGWYPEQRIDLRSALTAYTRGVARQGFRDDAGTLDIGAVADLVALAVDLRTAELGEVRSARVMGTWMAGRRVH</sequence>
<dbReference type="PANTHER" id="PTHR22642">
    <property type="entry name" value="IMIDAZOLONEPROPIONASE"/>
    <property type="match status" value="1"/>
</dbReference>
<dbReference type="SUPFAM" id="SSF51338">
    <property type="entry name" value="Composite domain of metallo-dependent hydrolases"/>
    <property type="match status" value="1"/>
</dbReference>
<evidence type="ECO:0000259" key="1">
    <source>
        <dbReference type="Pfam" id="PF07969"/>
    </source>
</evidence>
<evidence type="ECO:0000313" key="3">
    <source>
        <dbReference type="Proteomes" id="UP000198741"/>
    </source>
</evidence>
<dbReference type="PANTHER" id="PTHR22642:SF2">
    <property type="entry name" value="PROTEIN LONG AFTER FAR-RED 3"/>
    <property type="match status" value="1"/>
</dbReference>
<gene>
    <name evidence="2" type="ORF">SAMN04515671_1529</name>
</gene>
<dbReference type="Pfam" id="PF07969">
    <property type="entry name" value="Amidohydro_3"/>
    <property type="match status" value="1"/>
</dbReference>
<feature type="domain" description="Amidohydrolase 3" evidence="1">
    <location>
        <begin position="56"/>
        <end position="540"/>
    </location>
</feature>
<dbReference type="InterPro" id="IPR033932">
    <property type="entry name" value="YtcJ-like"/>
</dbReference>
<dbReference type="STRING" id="1090615.SAMN04515671_1529"/>
<proteinExistence type="predicted"/>
<evidence type="ECO:0000313" key="2">
    <source>
        <dbReference type="EMBL" id="SDO62838.1"/>
    </source>
</evidence>
<dbReference type="Gene3D" id="2.30.40.10">
    <property type="entry name" value="Urease, subunit C, domain 1"/>
    <property type="match status" value="1"/>
</dbReference>